<dbReference type="Pfam" id="PF00355">
    <property type="entry name" value="Rieske"/>
    <property type="match status" value="1"/>
</dbReference>
<keyword evidence="17 20" id="KW-0472">Membrane</keyword>
<keyword evidence="15" id="KW-0408">Iron</keyword>
<evidence type="ECO:0000256" key="16">
    <source>
        <dbReference type="ARBA" id="ARBA00023014"/>
    </source>
</evidence>
<keyword evidence="16" id="KW-0411">Iron-sulfur</keyword>
<dbReference type="InterPro" id="IPR006317">
    <property type="entry name" value="Ubiquinol_cyt_c_Rdtase_Fe-S-su"/>
</dbReference>
<keyword evidence="9 20" id="KW-0812">Transmembrane</keyword>
<evidence type="ECO:0000256" key="17">
    <source>
        <dbReference type="ARBA" id="ARBA00023136"/>
    </source>
</evidence>
<evidence type="ECO:0000256" key="3">
    <source>
        <dbReference type="ARBA" id="ARBA00010651"/>
    </source>
</evidence>
<evidence type="ECO:0000256" key="1">
    <source>
        <dbReference type="ARBA" id="ARBA00002444"/>
    </source>
</evidence>
<evidence type="ECO:0000256" key="22">
    <source>
        <dbReference type="SAM" id="MobiDB-lite"/>
    </source>
</evidence>
<evidence type="ECO:0000256" key="13">
    <source>
        <dbReference type="ARBA" id="ARBA00022982"/>
    </source>
</evidence>
<keyword evidence="11" id="KW-0479">Metal-binding</keyword>
<evidence type="ECO:0000256" key="9">
    <source>
        <dbReference type="ARBA" id="ARBA00022692"/>
    </source>
</evidence>
<comment type="caution">
    <text evidence="24">The sequence shown here is derived from an EMBL/GenBank/DDBJ whole genome shotgun (WGS) entry which is preliminary data.</text>
</comment>
<dbReference type="Pfam" id="PF10399">
    <property type="entry name" value="UCR_Fe-S_N"/>
    <property type="match status" value="1"/>
</dbReference>
<comment type="miscellaneous">
    <text evidence="20">The Rieske protein is a high potential 2Fe-2S protein.</text>
</comment>
<dbReference type="Gene3D" id="2.102.10.10">
    <property type="entry name" value="Rieske [2Fe-2S] iron-sulphur domain"/>
    <property type="match status" value="1"/>
</dbReference>
<dbReference type="NCBIfam" id="TIGR01416">
    <property type="entry name" value="Rieske_proteo"/>
    <property type="match status" value="1"/>
</dbReference>
<comment type="subunit">
    <text evidence="4 21">The main subunits of complex b-c1 are: cytochrome b, cytochrome c1 and the Rieske protein.</text>
</comment>
<comment type="function">
    <text evidence="1">Component of the ubiquinol-cytochrome c reductase complex (complex III or cytochrome b-c1 complex), which is a respiratory chain that generates an electrochemical potential coupled to ATP synthesis.</text>
</comment>
<dbReference type="CDD" id="cd03470">
    <property type="entry name" value="Rieske_cytochrome_bc1"/>
    <property type="match status" value="1"/>
</dbReference>
<protein>
    <recommendedName>
        <fullName evidence="6 20">Ubiquinol-cytochrome c reductase iron-sulfur subunit</fullName>
        <ecNumber evidence="5 20">7.1.1.8</ecNumber>
    </recommendedName>
</protein>
<reference evidence="24 25" key="1">
    <citation type="submission" date="2019-10" db="EMBL/GenBank/DDBJ databases">
        <title>Taxonomy of Antarctic Massilia spp.: description of Massilia rubra sp. nov., Massilia aquatica sp. nov., Massilia mucilaginosa sp. nov., Massilia frigida sp. nov. isolated from streams, lakes and regoliths.</title>
        <authorList>
            <person name="Holochova P."/>
            <person name="Sedlacek I."/>
            <person name="Kralova S."/>
            <person name="Maslanova I."/>
            <person name="Busse H.-J."/>
            <person name="Stankova E."/>
            <person name="Vrbovska V."/>
            <person name="Kovarovic V."/>
            <person name="Bartak M."/>
            <person name="Svec P."/>
            <person name="Pantucek R."/>
        </authorList>
    </citation>
    <scope>NUCLEOTIDE SEQUENCE [LARGE SCALE GENOMIC DNA]</scope>
    <source>
        <strain evidence="24 25">CCM 8733</strain>
    </source>
</reference>
<keyword evidence="18" id="KW-1015">Disulfide bond</keyword>
<feature type="domain" description="Rieske" evidence="23">
    <location>
        <begin position="83"/>
        <end position="190"/>
    </location>
</feature>
<evidence type="ECO:0000256" key="10">
    <source>
        <dbReference type="ARBA" id="ARBA00022714"/>
    </source>
</evidence>
<dbReference type="InterPro" id="IPR005805">
    <property type="entry name" value="Rieske_Fe-S_prot_C"/>
</dbReference>
<dbReference type="InterPro" id="IPR036922">
    <property type="entry name" value="Rieske_2Fe-2S_sf"/>
</dbReference>
<keyword evidence="7 20" id="KW-0813">Transport</keyword>
<evidence type="ECO:0000256" key="4">
    <source>
        <dbReference type="ARBA" id="ARBA00011649"/>
    </source>
</evidence>
<comment type="cofactor">
    <cofactor evidence="20">
        <name>[2Fe-2S] cluster</name>
        <dbReference type="ChEBI" id="CHEBI:190135"/>
    </cofactor>
    <text evidence="20">Binds 1 [2Fe-2S] cluster per subunit.</text>
</comment>
<proteinExistence type="inferred from homology"/>
<dbReference type="RefSeq" id="WP_166869933.1">
    <property type="nucleotide sequence ID" value="NZ_WHJH01000001.1"/>
</dbReference>
<dbReference type="EMBL" id="WHJH01000001">
    <property type="protein sequence ID" value="NHZ87637.1"/>
    <property type="molecule type" value="Genomic_DNA"/>
</dbReference>
<evidence type="ECO:0000313" key="24">
    <source>
        <dbReference type="EMBL" id="NHZ87637.1"/>
    </source>
</evidence>
<dbReference type="SUPFAM" id="SSF50022">
    <property type="entry name" value="ISP domain"/>
    <property type="match status" value="1"/>
</dbReference>
<evidence type="ECO:0000256" key="20">
    <source>
        <dbReference type="RuleBase" id="RU004494"/>
    </source>
</evidence>
<evidence type="ECO:0000313" key="25">
    <source>
        <dbReference type="Proteomes" id="UP000609726"/>
    </source>
</evidence>
<dbReference type="Proteomes" id="UP000609726">
    <property type="component" value="Unassembled WGS sequence"/>
</dbReference>
<comment type="catalytic activity">
    <reaction evidence="19 20">
        <text>a quinol + 2 Fe(III)-[cytochrome c](out) = a quinone + 2 Fe(II)-[cytochrome c](out) + 2 H(+)(out)</text>
        <dbReference type="Rhea" id="RHEA:11484"/>
        <dbReference type="Rhea" id="RHEA-COMP:10350"/>
        <dbReference type="Rhea" id="RHEA-COMP:14399"/>
        <dbReference type="ChEBI" id="CHEBI:15378"/>
        <dbReference type="ChEBI" id="CHEBI:24646"/>
        <dbReference type="ChEBI" id="CHEBI:29033"/>
        <dbReference type="ChEBI" id="CHEBI:29034"/>
        <dbReference type="ChEBI" id="CHEBI:132124"/>
        <dbReference type="EC" id="7.1.1.8"/>
    </reaction>
</comment>
<keyword evidence="12" id="KW-1278">Translocase</keyword>
<keyword evidence="13 20" id="KW-0249">Electron transport</keyword>
<evidence type="ECO:0000256" key="19">
    <source>
        <dbReference type="ARBA" id="ARBA00029351"/>
    </source>
</evidence>
<evidence type="ECO:0000256" key="2">
    <source>
        <dbReference type="ARBA" id="ARBA00004162"/>
    </source>
</evidence>
<name>A0ABX0NLF7_9BURK</name>
<keyword evidence="25" id="KW-1185">Reference proteome</keyword>
<dbReference type="InterPro" id="IPR006311">
    <property type="entry name" value="TAT_signal"/>
</dbReference>
<evidence type="ECO:0000256" key="8">
    <source>
        <dbReference type="ARBA" id="ARBA00022475"/>
    </source>
</evidence>
<dbReference type="PROSITE" id="PS51296">
    <property type="entry name" value="RIESKE"/>
    <property type="match status" value="1"/>
</dbReference>
<dbReference type="PANTHER" id="PTHR10134">
    <property type="entry name" value="CYTOCHROME B-C1 COMPLEX SUBUNIT RIESKE, MITOCHONDRIAL"/>
    <property type="match status" value="1"/>
</dbReference>
<feature type="region of interest" description="Disordered" evidence="22">
    <location>
        <begin position="89"/>
        <end position="108"/>
    </location>
</feature>
<evidence type="ECO:0000256" key="7">
    <source>
        <dbReference type="ARBA" id="ARBA00022448"/>
    </source>
</evidence>
<comment type="similarity">
    <text evidence="3">Belongs to the Rieske iron-sulfur protein family.</text>
</comment>
<gene>
    <name evidence="24" type="primary">petA</name>
    <name evidence="24" type="ORF">F2P45_01100</name>
</gene>
<feature type="transmembrane region" description="Helical" evidence="20">
    <location>
        <begin position="14"/>
        <end position="35"/>
    </location>
</feature>
<sequence>MRDHDPANLLRRKWLLRATGASGGVVLAAAAIPFLHSLAPSEAARAAGAPAEVDIAHIAPGALLTTEWRGRPVWILHRTERMIAQLREDDARLADPRSRQDQQPPYARNATRSIRPAFLVATGICTHLGCVPVYRPDVASADLGGDWDGGFYCPYHGSRFDLAGRVFKNVPAPSNLEIPPYEYLAQTRLRIGADRDNPA</sequence>
<organism evidence="24 25">
    <name type="scientific">Massilia mucilaginosa</name>
    <dbReference type="NCBI Taxonomy" id="2609282"/>
    <lineage>
        <taxon>Bacteria</taxon>
        <taxon>Pseudomonadati</taxon>
        <taxon>Pseudomonadota</taxon>
        <taxon>Betaproteobacteria</taxon>
        <taxon>Burkholderiales</taxon>
        <taxon>Oxalobacteraceae</taxon>
        <taxon>Telluria group</taxon>
        <taxon>Massilia</taxon>
    </lineage>
</organism>
<evidence type="ECO:0000256" key="5">
    <source>
        <dbReference type="ARBA" id="ARBA00012951"/>
    </source>
</evidence>
<evidence type="ECO:0000256" key="11">
    <source>
        <dbReference type="ARBA" id="ARBA00022723"/>
    </source>
</evidence>
<dbReference type="PRINTS" id="PR00162">
    <property type="entry name" value="RIESKE"/>
</dbReference>
<evidence type="ECO:0000256" key="14">
    <source>
        <dbReference type="ARBA" id="ARBA00022989"/>
    </source>
</evidence>
<evidence type="ECO:0000256" key="12">
    <source>
        <dbReference type="ARBA" id="ARBA00022967"/>
    </source>
</evidence>
<dbReference type="EC" id="7.1.1.8" evidence="5 20"/>
<comment type="subcellular location">
    <subcellularLocation>
        <location evidence="2">Cell membrane</location>
        <topology evidence="2">Single-pass membrane protein</topology>
    </subcellularLocation>
</comment>
<evidence type="ECO:0000256" key="21">
    <source>
        <dbReference type="RuleBase" id="RU004497"/>
    </source>
</evidence>
<evidence type="ECO:0000256" key="15">
    <source>
        <dbReference type="ARBA" id="ARBA00023004"/>
    </source>
</evidence>
<keyword evidence="8" id="KW-1003">Cell membrane</keyword>
<evidence type="ECO:0000256" key="6">
    <source>
        <dbReference type="ARBA" id="ARBA00019816"/>
    </source>
</evidence>
<dbReference type="Gene3D" id="1.20.5.510">
    <property type="entry name" value="Single helix bin"/>
    <property type="match status" value="1"/>
</dbReference>
<dbReference type="PROSITE" id="PS51318">
    <property type="entry name" value="TAT"/>
    <property type="match status" value="1"/>
</dbReference>
<keyword evidence="14 20" id="KW-1133">Transmembrane helix</keyword>
<accession>A0ABX0NLF7</accession>
<keyword evidence="10" id="KW-0001">2Fe-2S</keyword>
<dbReference type="InterPro" id="IPR017941">
    <property type="entry name" value="Rieske_2Fe-2S"/>
</dbReference>
<evidence type="ECO:0000256" key="18">
    <source>
        <dbReference type="ARBA" id="ARBA00023157"/>
    </source>
</evidence>
<dbReference type="InterPro" id="IPR014349">
    <property type="entry name" value="Rieske_Fe-S_prot"/>
</dbReference>
<dbReference type="InterPro" id="IPR019470">
    <property type="entry name" value="Ubiq_cytC_Rdtase_Fe-S_su_TAT"/>
</dbReference>
<feature type="compositionally biased region" description="Basic and acidic residues" evidence="22">
    <location>
        <begin position="89"/>
        <end position="100"/>
    </location>
</feature>
<evidence type="ECO:0000259" key="23">
    <source>
        <dbReference type="PROSITE" id="PS51296"/>
    </source>
</evidence>